<proteinExistence type="predicted"/>
<protein>
    <submittedName>
        <fullName evidence="1">Uncharacterized protein</fullName>
    </submittedName>
</protein>
<dbReference type="EMBL" id="WMEQ01000007">
    <property type="protein sequence ID" value="MYL34132.1"/>
    <property type="molecule type" value="Genomic_DNA"/>
</dbReference>
<sequence length="64" mass="7679">MLIMNRRRLVEDKIQRIVNGQTAYAESKELIRLVKRELERQNLPVYMDETDSGCWFIPKQKQAQ</sequence>
<dbReference type="OrthoDB" id="2679903at2"/>
<name>A0A6I5A1C7_9BACI</name>
<evidence type="ECO:0000313" key="1">
    <source>
        <dbReference type="EMBL" id="MYL34132.1"/>
    </source>
</evidence>
<gene>
    <name evidence="1" type="ORF">GLW05_11035</name>
</gene>
<dbReference type="Pfam" id="PF26326">
    <property type="entry name" value="YtzJ"/>
    <property type="match status" value="1"/>
</dbReference>
<evidence type="ECO:0000313" key="2">
    <source>
        <dbReference type="Proteomes" id="UP000468638"/>
    </source>
</evidence>
<organism evidence="1 2">
    <name type="scientific">Pontibacillus yanchengensis</name>
    <dbReference type="NCBI Taxonomy" id="462910"/>
    <lineage>
        <taxon>Bacteria</taxon>
        <taxon>Bacillati</taxon>
        <taxon>Bacillota</taxon>
        <taxon>Bacilli</taxon>
        <taxon>Bacillales</taxon>
        <taxon>Bacillaceae</taxon>
        <taxon>Pontibacillus</taxon>
    </lineage>
</organism>
<accession>A0A6I5A1C7</accession>
<dbReference type="InterPro" id="IPR058867">
    <property type="entry name" value="YtzJ"/>
</dbReference>
<dbReference type="RefSeq" id="WP_160848017.1">
    <property type="nucleotide sequence ID" value="NZ_WMEQ01000007.1"/>
</dbReference>
<comment type="caution">
    <text evidence="1">The sequence shown here is derived from an EMBL/GenBank/DDBJ whole genome shotgun (WGS) entry which is preliminary data.</text>
</comment>
<dbReference type="Proteomes" id="UP000468638">
    <property type="component" value="Unassembled WGS sequence"/>
</dbReference>
<dbReference type="AlphaFoldDB" id="A0A6I5A1C7"/>
<reference evidence="1 2" key="1">
    <citation type="submission" date="2019-11" db="EMBL/GenBank/DDBJ databases">
        <title>Genome sequences of 17 halophilic strains isolated from different environments.</title>
        <authorList>
            <person name="Furrow R.E."/>
        </authorList>
    </citation>
    <scope>NUCLEOTIDE SEQUENCE [LARGE SCALE GENOMIC DNA]</scope>
    <source>
        <strain evidence="1 2">22514_16_FS</strain>
    </source>
</reference>